<sequence length="294" mass="34448">MEQTMAFILIGAVCMIVVIVLLRFTNQPDSTIEAARKGYEEEKKANEIIRRGRERNEQIRKERERIKSEHEANMKKMKDEHEKRLQEIEEAARRERIQANKAELERDRRFQQSIVNQLRICRLNGEIIALDTNILMEFVARYSKVGEELSECRVLISDIILEELDGLKKADSADGHIKAKKAREASDYLQLLQDKKHVELQYYPSFTQEDELLLRSWGAPSRPDKFEKLYNDKRIIRHYSWLRQHEGLLLKVFSADKNFRIMAEKAGLSPFDVRLPQDEGDEAQGEMQGFTALK</sequence>
<dbReference type="InterPro" id="IPR029060">
    <property type="entry name" value="PIN-like_dom_sf"/>
</dbReference>
<dbReference type="Pfam" id="PF13638">
    <property type="entry name" value="PIN_4"/>
    <property type="match status" value="1"/>
</dbReference>
<reference evidence="5 6" key="1">
    <citation type="submission" date="2019-02" db="EMBL/GenBank/DDBJ databases">
        <title>Paenibacillus sp. nov., isolated from surface-sterilized tissue of Thalictrum simplex L.</title>
        <authorList>
            <person name="Tuo L."/>
        </authorList>
    </citation>
    <scope>NUCLEOTIDE SEQUENCE [LARGE SCALE GENOMIC DNA]</scope>
    <source>
        <strain evidence="5 6">N2SHLJ1</strain>
    </source>
</reference>
<dbReference type="RefSeq" id="WP_131013832.1">
    <property type="nucleotide sequence ID" value="NZ_SIRE01000009.1"/>
</dbReference>
<keyword evidence="3" id="KW-0812">Transmembrane</keyword>
<evidence type="ECO:0000256" key="3">
    <source>
        <dbReference type="SAM" id="Phobius"/>
    </source>
</evidence>
<organism evidence="5 6">
    <name type="scientific">Paenibacillus thalictri</name>
    <dbReference type="NCBI Taxonomy" id="2527873"/>
    <lineage>
        <taxon>Bacteria</taxon>
        <taxon>Bacillati</taxon>
        <taxon>Bacillota</taxon>
        <taxon>Bacilli</taxon>
        <taxon>Bacillales</taxon>
        <taxon>Paenibacillaceae</taxon>
        <taxon>Paenibacillus</taxon>
    </lineage>
</organism>
<feature type="coiled-coil region" evidence="1">
    <location>
        <begin position="49"/>
        <end position="114"/>
    </location>
</feature>
<dbReference type="Gene3D" id="3.40.50.1010">
    <property type="entry name" value="5'-nuclease"/>
    <property type="match status" value="1"/>
</dbReference>
<proteinExistence type="predicted"/>
<evidence type="ECO:0000313" key="5">
    <source>
        <dbReference type="EMBL" id="TBL78471.1"/>
    </source>
</evidence>
<dbReference type="EMBL" id="SIRE01000009">
    <property type="protein sequence ID" value="TBL78471.1"/>
    <property type="molecule type" value="Genomic_DNA"/>
</dbReference>
<feature type="domain" description="PIN" evidence="4">
    <location>
        <begin position="130"/>
        <end position="272"/>
    </location>
</feature>
<dbReference type="InterPro" id="IPR002716">
    <property type="entry name" value="PIN_dom"/>
</dbReference>
<keyword evidence="6" id="KW-1185">Reference proteome</keyword>
<dbReference type="SUPFAM" id="SSF88723">
    <property type="entry name" value="PIN domain-like"/>
    <property type="match status" value="1"/>
</dbReference>
<gene>
    <name evidence="5" type="ORF">EYB31_13255</name>
</gene>
<evidence type="ECO:0000256" key="2">
    <source>
        <dbReference type="SAM" id="MobiDB-lite"/>
    </source>
</evidence>
<name>A0A4V2J485_9BACL</name>
<protein>
    <recommendedName>
        <fullName evidence="4">PIN domain-containing protein</fullName>
    </recommendedName>
</protein>
<feature type="transmembrane region" description="Helical" evidence="3">
    <location>
        <begin position="6"/>
        <end position="24"/>
    </location>
</feature>
<keyword evidence="3" id="KW-0472">Membrane</keyword>
<feature type="region of interest" description="Disordered" evidence="2">
    <location>
        <begin position="273"/>
        <end position="294"/>
    </location>
</feature>
<evidence type="ECO:0000313" key="6">
    <source>
        <dbReference type="Proteomes" id="UP000293142"/>
    </source>
</evidence>
<evidence type="ECO:0000259" key="4">
    <source>
        <dbReference type="Pfam" id="PF13638"/>
    </source>
</evidence>
<keyword evidence="3" id="KW-1133">Transmembrane helix</keyword>
<dbReference type="Proteomes" id="UP000293142">
    <property type="component" value="Unassembled WGS sequence"/>
</dbReference>
<comment type="caution">
    <text evidence="5">The sequence shown here is derived from an EMBL/GenBank/DDBJ whole genome shotgun (WGS) entry which is preliminary data.</text>
</comment>
<evidence type="ECO:0000256" key="1">
    <source>
        <dbReference type="SAM" id="Coils"/>
    </source>
</evidence>
<accession>A0A4V2J485</accession>
<dbReference type="AlphaFoldDB" id="A0A4V2J485"/>
<keyword evidence="1" id="KW-0175">Coiled coil</keyword>